<dbReference type="EMBL" id="LWMW01000120">
    <property type="protein sequence ID" value="KZX15345.1"/>
    <property type="molecule type" value="Genomic_DNA"/>
</dbReference>
<dbReference type="PATRIC" id="fig|47311.3.peg.1695"/>
<dbReference type="RefSeq" id="WP_067260117.1">
    <property type="nucleotide sequence ID" value="NZ_LWMW01000120.1"/>
</dbReference>
<evidence type="ECO:0000313" key="2">
    <source>
        <dbReference type="Proteomes" id="UP000077275"/>
    </source>
</evidence>
<sequence length="197" mass="23337">MNQKTLNLMEEAISTAGKLTWLEIAETSIQFEFEDVQLYKPTLNDKDIHSTQIAIRLGDNAFFSIFSNDNFDNNDIWHILSKNFPYKINKNEFRFQDFGFLEKIANDYKYEKNLLGNSVNDINNAKIDFVICFVIEKMAITAGANQLHFFDEFEVLNQESIKKLSNQWWIYWMDYWKKKGTSHEYNHDPACEAIRFK</sequence>
<gene>
    <name evidence="1" type="ORF">MBCUT_15590</name>
</gene>
<dbReference type="AlphaFoldDB" id="A0A166D9H5"/>
<reference evidence="1 2" key="1">
    <citation type="submission" date="2016-04" db="EMBL/GenBank/DDBJ databases">
        <title>Genome sequence of Methanobrevibacter cuticularis DSM 11139.</title>
        <authorList>
            <person name="Poehlein A."/>
            <person name="Seedorf H."/>
            <person name="Daniel R."/>
        </authorList>
    </citation>
    <scope>NUCLEOTIDE SEQUENCE [LARGE SCALE GENOMIC DNA]</scope>
    <source>
        <strain evidence="1 2">DSM 11139</strain>
    </source>
</reference>
<keyword evidence="2" id="KW-1185">Reference proteome</keyword>
<name>A0A166D9H5_9EURY</name>
<comment type="caution">
    <text evidence="1">The sequence shown here is derived from an EMBL/GenBank/DDBJ whole genome shotgun (WGS) entry which is preliminary data.</text>
</comment>
<accession>A0A166D9H5</accession>
<dbReference type="OrthoDB" id="77976at2157"/>
<dbReference type="STRING" id="47311.MBCUT_15590"/>
<evidence type="ECO:0000313" key="1">
    <source>
        <dbReference type="EMBL" id="KZX15345.1"/>
    </source>
</evidence>
<organism evidence="1 2">
    <name type="scientific">Methanobrevibacter cuticularis</name>
    <dbReference type="NCBI Taxonomy" id="47311"/>
    <lineage>
        <taxon>Archaea</taxon>
        <taxon>Methanobacteriati</taxon>
        <taxon>Methanobacteriota</taxon>
        <taxon>Methanomada group</taxon>
        <taxon>Methanobacteria</taxon>
        <taxon>Methanobacteriales</taxon>
        <taxon>Methanobacteriaceae</taxon>
        <taxon>Methanobrevibacter</taxon>
    </lineage>
</organism>
<proteinExistence type="predicted"/>
<dbReference type="Proteomes" id="UP000077275">
    <property type="component" value="Unassembled WGS sequence"/>
</dbReference>
<protein>
    <submittedName>
        <fullName evidence="1">Uncharacterized protein</fullName>
    </submittedName>
</protein>